<feature type="compositionally biased region" description="Basic and acidic residues" evidence="1">
    <location>
        <begin position="60"/>
        <end position="69"/>
    </location>
</feature>
<dbReference type="AlphaFoldDB" id="A0A8C0G4W2"/>
<feature type="region of interest" description="Disordered" evidence="1">
    <location>
        <begin position="34"/>
        <end position="69"/>
    </location>
</feature>
<proteinExistence type="predicted"/>
<name>A0A8C0G4W2_CHEAB</name>
<reference evidence="2" key="1">
    <citation type="submission" date="2025-08" db="UniProtKB">
        <authorList>
            <consortium name="Ensembl"/>
        </authorList>
    </citation>
    <scope>IDENTIFICATION</scope>
</reference>
<organism evidence="2 3">
    <name type="scientific">Chelonoidis abingdonii</name>
    <name type="common">Abingdon island giant tortoise</name>
    <name type="synonym">Testudo abingdonii</name>
    <dbReference type="NCBI Taxonomy" id="106734"/>
    <lineage>
        <taxon>Eukaryota</taxon>
        <taxon>Metazoa</taxon>
        <taxon>Chordata</taxon>
        <taxon>Craniata</taxon>
        <taxon>Vertebrata</taxon>
        <taxon>Euteleostomi</taxon>
        <taxon>Archelosauria</taxon>
        <taxon>Testudinata</taxon>
        <taxon>Testudines</taxon>
        <taxon>Cryptodira</taxon>
        <taxon>Durocryptodira</taxon>
        <taxon>Testudinoidea</taxon>
        <taxon>Testudinidae</taxon>
        <taxon>Chelonoidis</taxon>
    </lineage>
</organism>
<sequence length="69" mass="7324">MPGAGAWYLVEGPIGAPHLHHQLLHVVPRRLGAGCPGPAPPLSLSRGGDETVTTRRRAGKRGEGRPLRM</sequence>
<keyword evidence="3" id="KW-1185">Reference proteome</keyword>
<reference evidence="2" key="2">
    <citation type="submission" date="2025-09" db="UniProtKB">
        <authorList>
            <consortium name="Ensembl"/>
        </authorList>
    </citation>
    <scope>IDENTIFICATION</scope>
</reference>
<accession>A0A8C0G4W2</accession>
<dbReference type="Ensembl" id="ENSCABT00000003841.1">
    <property type="protein sequence ID" value="ENSCABP00000003532.1"/>
    <property type="gene ID" value="ENSCABG00000002687.1"/>
</dbReference>
<evidence type="ECO:0000256" key="1">
    <source>
        <dbReference type="SAM" id="MobiDB-lite"/>
    </source>
</evidence>
<dbReference type="Proteomes" id="UP000694404">
    <property type="component" value="Unplaced"/>
</dbReference>
<evidence type="ECO:0000313" key="3">
    <source>
        <dbReference type="Proteomes" id="UP000694404"/>
    </source>
</evidence>
<protein>
    <submittedName>
        <fullName evidence="2">Uncharacterized protein</fullName>
    </submittedName>
</protein>
<evidence type="ECO:0000313" key="2">
    <source>
        <dbReference type="Ensembl" id="ENSCABP00000003532.1"/>
    </source>
</evidence>